<proteinExistence type="predicted"/>
<dbReference type="RefSeq" id="WP_009384944.1">
    <property type="nucleotide sequence ID" value="NZ_AMSQ01000026.1"/>
</dbReference>
<evidence type="ECO:0000313" key="1">
    <source>
        <dbReference type="EMBL" id="EKU45694.1"/>
    </source>
</evidence>
<accession>K9AED5</accession>
<comment type="caution">
    <text evidence="1">The sequence shown here is derived from an EMBL/GenBank/DDBJ whole genome shotgun (WGS) entry which is preliminary data.</text>
</comment>
<keyword evidence="2" id="KW-1185">Reference proteome</keyword>
<dbReference type="PANTHER" id="PTHR33639:SF2">
    <property type="entry name" value="DUF393 DOMAIN-CONTAINING PROTEIN"/>
    <property type="match status" value="1"/>
</dbReference>
<dbReference type="EMBL" id="AMSQ01000026">
    <property type="protein sequence ID" value="EKU45694.1"/>
    <property type="molecule type" value="Genomic_DNA"/>
</dbReference>
<dbReference type="InterPro" id="IPR052927">
    <property type="entry name" value="DCC_oxidoreductase"/>
</dbReference>
<organism evidence="1 2">
    <name type="scientific">Staphylococcus massiliensis S46</name>
    <dbReference type="NCBI Taxonomy" id="1229783"/>
    <lineage>
        <taxon>Bacteria</taxon>
        <taxon>Bacillati</taxon>
        <taxon>Bacillota</taxon>
        <taxon>Bacilli</taxon>
        <taxon>Bacillales</taxon>
        <taxon>Staphylococcaceae</taxon>
        <taxon>Staphylococcus</taxon>
    </lineage>
</organism>
<dbReference type="GO" id="GO:0015035">
    <property type="term" value="F:protein-disulfide reductase activity"/>
    <property type="evidence" value="ECO:0007669"/>
    <property type="project" value="InterPro"/>
</dbReference>
<dbReference type="Pfam" id="PF04134">
    <property type="entry name" value="DCC1-like"/>
    <property type="match status" value="1"/>
</dbReference>
<dbReference type="STRING" id="1229783.C273_10842"/>
<gene>
    <name evidence="1" type="ORF">C273_10842</name>
</gene>
<dbReference type="PANTHER" id="PTHR33639">
    <property type="entry name" value="THIOL-DISULFIDE OXIDOREDUCTASE DCC"/>
    <property type="match status" value="1"/>
</dbReference>
<evidence type="ECO:0000313" key="2">
    <source>
        <dbReference type="Proteomes" id="UP000009885"/>
    </source>
</evidence>
<dbReference type="Proteomes" id="UP000009885">
    <property type="component" value="Unassembled WGS sequence"/>
</dbReference>
<dbReference type="PATRIC" id="fig|1229783.3.peg.2156"/>
<dbReference type="AlphaFoldDB" id="K9AED5"/>
<protein>
    <recommendedName>
        <fullName evidence="3">Thiol-disulfide oxidoreductase</fullName>
    </recommendedName>
</protein>
<sequence>MAIIYYDKNCVYCYNFAIWLIQNGLPKHYEIMSLKGDAAQHLFDQHPEAKNRNSVIVQEGDHLYYKSTAIAHLIKSLSSFKLLGYALWMIPKPIRDFGYNLFANNRDKMWHAEWHQPTKEERAFFTEDKA</sequence>
<dbReference type="OrthoDB" id="9785438at2"/>
<dbReference type="InterPro" id="IPR007263">
    <property type="entry name" value="DCC1-like"/>
</dbReference>
<evidence type="ECO:0008006" key="3">
    <source>
        <dbReference type="Google" id="ProtNLM"/>
    </source>
</evidence>
<dbReference type="eggNOG" id="COG3011">
    <property type="taxonomic scope" value="Bacteria"/>
</dbReference>
<reference evidence="1 2" key="1">
    <citation type="journal article" date="2013" name="Genome Announc.">
        <title>Genome Sequence of Staphylococcus massiliensis Strain S46, Isolated from the Surface of Healthy Human Skin.</title>
        <authorList>
            <person name="Srivastav R."/>
            <person name="Singh A."/>
            <person name="Jangir P.K."/>
            <person name="Kumari C."/>
            <person name="Muduli S."/>
            <person name="Sharma R."/>
        </authorList>
    </citation>
    <scope>NUCLEOTIDE SEQUENCE [LARGE SCALE GENOMIC DNA]</scope>
    <source>
        <strain evidence="1 2">S46</strain>
    </source>
</reference>
<name>K9AED5_9STAP</name>